<protein>
    <submittedName>
        <fullName evidence="1">Uncharacterized protein</fullName>
    </submittedName>
</protein>
<evidence type="ECO:0000313" key="1">
    <source>
        <dbReference type="EMBL" id="GAA2209554.1"/>
    </source>
</evidence>
<dbReference type="EMBL" id="BAAAQX010000012">
    <property type="protein sequence ID" value="GAA2209554.1"/>
    <property type="molecule type" value="Genomic_DNA"/>
</dbReference>
<name>A0ABP5PD62_9ACTN</name>
<reference evidence="2" key="1">
    <citation type="journal article" date="2019" name="Int. J. Syst. Evol. Microbiol.">
        <title>The Global Catalogue of Microorganisms (GCM) 10K type strain sequencing project: providing services to taxonomists for standard genome sequencing and annotation.</title>
        <authorList>
            <consortium name="The Broad Institute Genomics Platform"/>
            <consortium name="The Broad Institute Genome Sequencing Center for Infectious Disease"/>
            <person name="Wu L."/>
            <person name="Ma J."/>
        </authorList>
    </citation>
    <scope>NUCLEOTIDE SEQUENCE [LARGE SCALE GENOMIC DNA]</scope>
    <source>
        <strain evidence="2">JCM 16114</strain>
    </source>
</reference>
<sequence>MTLTFTGVAPAAADVPAGAGVCPPPHAASINTDAAAARAARVLITELLQGAVRGMEIGHYVGGRLSTR</sequence>
<dbReference type="Proteomes" id="UP001499843">
    <property type="component" value="Unassembled WGS sequence"/>
</dbReference>
<comment type="caution">
    <text evidence="1">The sequence shown here is derived from an EMBL/GenBank/DDBJ whole genome shotgun (WGS) entry which is preliminary data.</text>
</comment>
<organism evidence="1 2">
    <name type="scientific">Nonomuraea monospora</name>
    <dbReference type="NCBI Taxonomy" id="568818"/>
    <lineage>
        <taxon>Bacteria</taxon>
        <taxon>Bacillati</taxon>
        <taxon>Actinomycetota</taxon>
        <taxon>Actinomycetes</taxon>
        <taxon>Streptosporangiales</taxon>
        <taxon>Streptosporangiaceae</taxon>
        <taxon>Nonomuraea</taxon>
    </lineage>
</organism>
<evidence type="ECO:0000313" key="2">
    <source>
        <dbReference type="Proteomes" id="UP001499843"/>
    </source>
</evidence>
<proteinExistence type="predicted"/>
<accession>A0ABP5PD62</accession>
<keyword evidence="2" id="KW-1185">Reference proteome</keyword>
<gene>
    <name evidence="1" type="ORF">GCM10009850_050120</name>
</gene>